<keyword evidence="3" id="KW-0813">Transport</keyword>
<keyword evidence="7 9" id="KW-1133">Transmembrane helix</keyword>
<dbReference type="Pfam" id="PF06472">
    <property type="entry name" value="ABC_membrane_2"/>
    <property type="match status" value="1"/>
</dbReference>
<evidence type="ECO:0000313" key="12">
    <source>
        <dbReference type="Proteomes" id="UP001152604"/>
    </source>
</evidence>
<dbReference type="Pfam" id="PF00005">
    <property type="entry name" value="ABC_tran"/>
    <property type="match status" value="1"/>
</dbReference>
<gene>
    <name evidence="11" type="ORF">MES4922_520004</name>
</gene>
<evidence type="ECO:0000256" key="5">
    <source>
        <dbReference type="ARBA" id="ARBA00022741"/>
    </source>
</evidence>
<feature type="domain" description="ABC transporter" evidence="10">
    <location>
        <begin position="386"/>
        <end position="625"/>
    </location>
</feature>
<comment type="caution">
    <text evidence="11">The sequence shown here is derived from an EMBL/GenBank/DDBJ whole genome shotgun (WGS) entry which is preliminary data.</text>
</comment>
<evidence type="ECO:0000259" key="10">
    <source>
        <dbReference type="PROSITE" id="PS50893"/>
    </source>
</evidence>
<feature type="transmembrane region" description="Helical" evidence="9">
    <location>
        <begin position="153"/>
        <end position="172"/>
    </location>
</feature>
<keyword evidence="5" id="KW-0547">Nucleotide-binding</keyword>
<evidence type="ECO:0000256" key="3">
    <source>
        <dbReference type="ARBA" id="ARBA00022448"/>
    </source>
</evidence>
<feature type="transmembrane region" description="Helical" evidence="9">
    <location>
        <begin position="192"/>
        <end position="214"/>
    </location>
</feature>
<dbReference type="InterPro" id="IPR050835">
    <property type="entry name" value="ABC_transporter_sub-D"/>
</dbReference>
<proteinExistence type="inferred from homology"/>
<dbReference type="SUPFAM" id="SSF90123">
    <property type="entry name" value="ABC transporter transmembrane region"/>
    <property type="match status" value="1"/>
</dbReference>
<sequence>MRSFWSLMRAYWISERWKEAWGLTIVIALLTALSSKASVWLAEASGDLVNSIALYHDPDNTTPLASLLTSAGLLILLVLLKDAGFIGIRHLFSTTLHRKWRRWLNGRFNDALLDDNHTHFHLQHGAGAQVNGIAASPDNIDQRVQESIKGMTGGAIGLAMGIAGVVTSLFFVGQKLLELSTNVSGLEFLGDYGSAVLAFAAIAIYVPLNTLIALKLGRLLERLTVSMQQAEGSYRGELTTLFRRSFYVAASRGEGVQKAMHQRLYGDIDRNWASLNKINAGYMSFELIYNFVAARIVAYGPSLVPYMQNSISLKAYVTGAELVNSLISPCSWFIHVMPEIATLKANARRVIDLAVAIEHVQKPRDFYRLSGHSDFHYGTQNAVFGLRIQNLELMHQGTDAVPFLSATNLRFRRGEWTFVTGDSGSGKTSLIKAINGLWPYGRGHVDFPEGIKSFYAAQDVKLPNVSLKELVCLPCTRHEYSDAQVAAALHKGGLGDFIEYMGQQAREGKAWDQVLSGGQKQKLIVARILLQQPGLLFLDEAAGALDAQAKIAFHQAIKDHCPRITVISVMHEAVPPKSATGAEFYDSVLSIADSVASKKPLVVNLPAELTTILEQAQPLGRQRFPRIRLKEK</sequence>
<dbReference type="SMART" id="SM00382">
    <property type="entry name" value="AAA"/>
    <property type="match status" value="1"/>
</dbReference>
<evidence type="ECO:0000256" key="2">
    <source>
        <dbReference type="ARBA" id="ARBA00005417"/>
    </source>
</evidence>
<dbReference type="Proteomes" id="UP001152604">
    <property type="component" value="Unassembled WGS sequence"/>
</dbReference>
<feature type="transmembrane region" description="Helical" evidence="9">
    <location>
        <begin position="65"/>
        <end position="92"/>
    </location>
</feature>
<dbReference type="InterPro" id="IPR003439">
    <property type="entry name" value="ABC_transporter-like_ATP-bd"/>
</dbReference>
<dbReference type="InterPro" id="IPR017871">
    <property type="entry name" value="ABC_transporter-like_CS"/>
</dbReference>
<evidence type="ECO:0000256" key="9">
    <source>
        <dbReference type="SAM" id="Phobius"/>
    </source>
</evidence>
<keyword evidence="4 9" id="KW-0812">Transmembrane</keyword>
<evidence type="ECO:0000256" key="1">
    <source>
        <dbReference type="ARBA" id="ARBA00004651"/>
    </source>
</evidence>
<comment type="similarity">
    <text evidence="2">Belongs to the ABC transporter superfamily.</text>
</comment>
<dbReference type="InterPro" id="IPR011527">
    <property type="entry name" value="ABC1_TM_dom"/>
</dbReference>
<keyword evidence="8 9" id="KW-0472">Membrane</keyword>
<evidence type="ECO:0000256" key="7">
    <source>
        <dbReference type="ARBA" id="ARBA00022989"/>
    </source>
</evidence>
<dbReference type="PROSITE" id="PS50893">
    <property type="entry name" value="ABC_TRANSPORTER_2"/>
    <property type="match status" value="1"/>
</dbReference>
<dbReference type="InterPro" id="IPR003593">
    <property type="entry name" value="AAA+_ATPase"/>
</dbReference>
<evidence type="ECO:0000256" key="6">
    <source>
        <dbReference type="ARBA" id="ARBA00022840"/>
    </source>
</evidence>
<dbReference type="PROSITE" id="PS00211">
    <property type="entry name" value="ABC_TRANSPORTER_1"/>
    <property type="match status" value="1"/>
</dbReference>
<dbReference type="InterPro" id="IPR027417">
    <property type="entry name" value="P-loop_NTPase"/>
</dbReference>
<dbReference type="PANTHER" id="PTHR11384:SF59">
    <property type="entry name" value="LYSOSOMAL COBALAMIN TRANSPORTER ABCD4"/>
    <property type="match status" value="1"/>
</dbReference>
<comment type="subcellular location">
    <subcellularLocation>
        <location evidence="1">Cell membrane</location>
        <topology evidence="1">Multi-pass membrane protein</topology>
    </subcellularLocation>
</comment>
<dbReference type="RefSeq" id="WP_254027629.1">
    <property type="nucleotide sequence ID" value="NZ_CAKXZS010000048.1"/>
</dbReference>
<dbReference type="EMBL" id="CAKXZS010000048">
    <property type="protein sequence ID" value="CAH2406552.1"/>
    <property type="molecule type" value="Genomic_DNA"/>
</dbReference>
<dbReference type="InterPro" id="IPR036640">
    <property type="entry name" value="ABC1_TM_sf"/>
</dbReference>
<organism evidence="11 12">
    <name type="scientific">Mesorhizobium ventifaucium</name>
    <dbReference type="NCBI Taxonomy" id="666020"/>
    <lineage>
        <taxon>Bacteria</taxon>
        <taxon>Pseudomonadati</taxon>
        <taxon>Pseudomonadota</taxon>
        <taxon>Alphaproteobacteria</taxon>
        <taxon>Hyphomicrobiales</taxon>
        <taxon>Phyllobacteriaceae</taxon>
        <taxon>Mesorhizobium</taxon>
    </lineage>
</organism>
<dbReference type="Gene3D" id="1.20.1560.10">
    <property type="entry name" value="ABC transporter type 1, transmembrane domain"/>
    <property type="match status" value="1"/>
</dbReference>
<dbReference type="SUPFAM" id="SSF52540">
    <property type="entry name" value="P-loop containing nucleoside triphosphate hydrolases"/>
    <property type="match status" value="1"/>
</dbReference>
<dbReference type="Gene3D" id="3.40.50.300">
    <property type="entry name" value="P-loop containing nucleotide triphosphate hydrolases"/>
    <property type="match status" value="1"/>
</dbReference>
<evidence type="ECO:0000256" key="4">
    <source>
        <dbReference type="ARBA" id="ARBA00022692"/>
    </source>
</evidence>
<dbReference type="PANTHER" id="PTHR11384">
    <property type="entry name" value="ATP-BINDING CASSETTE, SUB-FAMILY D MEMBER"/>
    <property type="match status" value="1"/>
</dbReference>
<keyword evidence="12" id="KW-1185">Reference proteome</keyword>
<reference evidence="11" key="1">
    <citation type="submission" date="2022-03" db="EMBL/GenBank/DDBJ databases">
        <authorList>
            <person name="Brunel B."/>
        </authorList>
    </citation>
    <scope>NUCLEOTIDE SEQUENCE</scope>
    <source>
        <strain evidence="11">STM4922sample</strain>
    </source>
</reference>
<protein>
    <submittedName>
        <fullName evidence="11">ABC-type uncharacterized transport system, permease and ATPase components</fullName>
    </submittedName>
</protein>
<accession>A0ABN8K8E1</accession>
<evidence type="ECO:0000313" key="11">
    <source>
        <dbReference type="EMBL" id="CAH2406552.1"/>
    </source>
</evidence>
<keyword evidence="6" id="KW-0067">ATP-binding</keyword>
<evidence type="ECO:0000256" key="8">
    <source>
        <dbReference type="ARBA" id="ARBA00023136"/>
    </source>
</evidence>
<name>A0ABN8K8E1_9HYPH</name>